<dbReference type="SUPFAM" id="SSF53098">
    <property type="entry name" value="Ribonuclease H-like"/>
    <property type="match status" value="1"/>
</dbReference>
<proteinExistence type="predicted"/>
<accession>A0ABM4DHZ4</accession>
<protein>
    <submittedName>
        <fullName evidence="4">Uncharacterized protein LOC136091050</fullName>
    </submittedName>
</protein>
<dbReference type="SMART" id="SM00597">
    <property type="entry name" value="ZnF_TTF"/>
    <property type="match status" value="1"/>
</dbReference>
<dbReference type="Proteomes" id="UP001652625">
    <property type="component" value="Chromosome 14"/>
</dbReference>
<dbReference type="InterPro" id="IPR012337">
    <property type="entry name" value="RNaseH-like_sf"/>
</dbReference>
<dbReference type="PANTHER" id="PTHR45749">
    <property type="match status" value="1"/>
</dbReference>
<evidence type="ECO:0000313" key="4">
    <source>
        <dbReference type="RefSeq" id="XP_065674106.1"/>
    </source>
</evidence>
<dbReference type="Pfam" id="PF05699">
    <property type="entry name" value="Dimer_Tnp_hAT"/>
    <property type="match status" value="1"/>
</dbReference>
<reference evidence="4" key="1">
    <citation type="submission" date="2025-08" db="UniProtKB">
        <authorList>
            <consortium name="RefSeq"/>
        </authorList>
    </citation>
    <scope>IDENTIFICATION</scope>
</reference>
<dbReference type="InterPro" id="IPR006580">
    <property type="entry name" value="Znf_TTF"/>
</dbReference>
<evidence type="ECO:0000256" key="1">
    <source>
        <dbReference type="SAM" id="MobiDB-lite"/>
    </source>
</evidence>
<organism evidence="3 4">
    <name type="scientific">Hydra vulgaris</name>
    <name type="common">Hydra</name>
    <name type="synonym">Hydra attenuata</name>
    <dbReference type="NCBI Taxonomy" id="6087"/>
    <lineage>
        <taxon>Eukaryota</taxon>
        <taxon>Metazoa</taxon>
        <taxon>Cnidaria</taxon>
        <taxon>Hydrozoa</taxon>
        <taxon>Hydroidolina</taxon>
        <taxon>Anthoathecata</taxon>
        <taxon>Aplanulata</taxon>
        <taxon>Hydridae</taxon>
        <taxon>Hydra</taxon>
    </lineage>
</organism>
<dbReference type="InterPro" id="IPR008906">
    <property type="entry name" value="HATC_C_dom"/>
</dbReference>
<gene>
    <name evidence="4" type="primary">LOC136091050</name>
</gene>
<sequence>MQFPQTVDNNKNNERKDENNNTENEVASQGPSNEIQEVESVESTMHNNELDSDTILREDPALWPLQLKENELMNNGKNCDRKWVMFSESTGCVFCYVCKLFSTDYDNVFVKSGFYNWKKAKETIFGHENIKEHIQCMIKWIEFIKQNTHVDEYMVSQIKREFNYWPAILNRIVAVIRFLAGNGLAFRGHNEVIGSSNNGNYLGMLELLTQFDPVLKQHIDTFANKGKGNVNYLSKTICEELIDIMSQKVLTHIIVEIKKAKCWGIIVDSTPDIAHVDQLSVIFRYYLNGHVYERYFCFLQIKSHDGKSLITDILDLLERYDIDITNFRGQAYDNASNMSGKYSYLLQARLKERLQARLKDRSELAFYIPCAGHSLNLVGQCSVSECINSINYFGVLQSLYSFFVASTHRWDLLKGNYATLKCLSDTRWSCRSDASKSLVENFDGIHAALCHIAEDTEEKSDTLHEALCLLNKITNLEFAFMAVLWHYILKRFNAVSKFLQKVELDLHTASSMLLSLIDFVKNLRNDFTKFENESKKLSSFIEKDYYSDKNKRKVIKKLSNGENQVDSLSVSDKFRVNKFFVIIDKLVIQLTIKSNGYNHVNKLFGFLSKLLTISTLELQVNVKKIVEVYSNVLEDSFIFEIEQFIVKTDIIDVFPNVYIAYRLFLTIPITNCEAERSFSTLKRVKKMHRSTMVHSRLSNIARLTIESKLLETLDFSDVIAEFQGRKAEKNRST</sequence>
<dbReference type="PANTHER" id="PTHR45749:SF23">
    <property type="entry name" value="ZINC FINGER MYM-TYPE PROTEIN 1-LIKE"/>
    <property type="match status" value="1"/>
</dbReference>
<dbReference type="RefSeq" id="XP_065674106.1">
    <property type="nucleotide sequence ID" value="XM_065818034.1"/>
</dbReference>
<dbReference type="InterPro" id="IPR025398">
    <property type="entry name" value="DUF4371"/>
</dbReference>
<evidence type="ECO:0000313" key="3">
    <source>
        <dbReference type="Proteomes" id="UP001652625"/>
    </source>
</evidence>
<evidence type="ECO:0000259" key="2">
    <source>
        <dbReference type="SMART" id="SM00597"/>
    </source>
</evidence>
<dbReference type="GeneID" id="136091050"/>
<dbReference type="Pfam" id="PF14291">
    <property type="entry name" value="DUF4371"/>
    <property type="match status" value="1"/>
</dbReference>
<keyword evidence="3" id="KW-1185">Reference proteome</keyword>
<feature type="region of interest" description="Disordered" evidence="1">
    <location>
        <begin position="1"/>
        <end position="34"/>
    </location>
</feature>
<feature type="domain" description="TTF-type" evidence="2">
    <location>
        <begin position="68"/>
        <end position="150"/>
    </location>
</feature>
<name>A0ABM4DHZ4_HYDVU</name>